<accession>A0A0F9SVM8</accession>
<organism evidence="1">
    <name type="scientific">marine sediment metagenome</name>
    <dbReference type="NCBI Taxonomy" id="412755"/>
    <lineage>
        <taxon>unclassified sequences</taxon>
        <taxon>metagenomes</taxon>
        <taxon>ecological metagenomes</taxon>
    </lineage>
</organism>
<evidence type="ECO:0000313" key="1">
    <source>
        <dbReference type="EMBL" id="KKN66692.1"/>
    </source>
</evidence>
<proteinExistence type="predicted"/>
<name>A0A0F9SVM8_9ZZZZ</name>
<reference evidence="1" key="1">
    <citation type="journal article" date="2015" name="Nature">
        <title>Complex archaea that bridge the gap between prokaryotes and eukaryotes.</title>
        <authorList>
            <person name="Spang A."/>
            <person name="Saw J.H."/>
            <person name="Jorgensen S.L."/>
            <person name="Zaremba-Niedzwiedzka K."/>
            <person name="Martijn J."/>
            <person name="Lind A.E."/>
            <person name="van Eijk R."/>
            <person name="Schleper C."/>
            <person name="Guy L."/>
            <person name="Ettema T.J."/>
        </authorList>
    </citation>
    <scope>NUCLEOTIDE SEQUENCE</scope>
</reference>
<protein>
    <submittedName>
        <fullName evidence="1">Uncharacterized protein</fullName>
    </submittedName>
</protein>
<gene>
    <name evidence="1" type="ORF">LCGC14_0468780</name>
</gene>
<dbReference type="AlphaFoldDB" id="A0A0F9SVM8"/>
<sequence length="139" mass="14935">MCVSRFVSHPFTRTAAGVYGELTILADNGAPVTEADNNVIFIDGATQDRAPQRISIMGRISGTAEATAVVVLKWRCWHPATQQFYTAATIKIVGSTGITDTLGNILVLNHNPQCQKGHIEAIGLIVNQDLHVVVDLVTP</sequence>
<dbReference type="EMBL" id="LAZR01000493">
    <property type="protein sequence ID" value="KKN66692.1"/>
    <property type="molecule type" value="Genomic_DNA"/>
</dbReference>
<comment type="caution">
    <text evidence="1">The sequence shown here is derived from an EMBL/GenBank/DDBJ whole genome shotgun (WGS) entry which is preliminary data.</text>
</comment>